<dbReference type="InterPro" id="IPR036770">
    <property type="entry name" value="Ankyrin_rpt-contain_sf"/>
</dbReference>
<dbReference type="RefSeq" id="WP_136386606.1">
    <property type="nucleotide sequence ID" value="NZ_SSOD01000020.1"/>
</dbReference>
<evidence type="ECO:0000313" key="5">
    <source>
        <dbReference type="Proteomes" id="UP000307956"/>
    </source>
</evidence>
<evidence type="ECO:0000256" key="1">
    <source>
        <dbReference type="ARBA" id="ARBA00022737"/>
    </source>
</evidence>
<dbReference type="SMART" id="SM00248">
    <property type="entry name" value="ANK"/>
    <property type="match status" value="4"/>
</dbReference>
<accession>A0A4S4AC23</accession>
<sequence>MRPATDTSILRPYGFPRLLVAVLACLFVAAAAAQGSSYEDSLSSARLGDTRQLAALLARGIDPNTVDAQGNSLLMLAAREGHKATVETLLRYRPSLGLRNLAGDSALMLAVLKGHEDVADLLLAAGAPVDQDGWTPLHYAAFEGRTALVDKLLASGARIDAPAPNQATPLMIAARNGHIDVVRRLLAAGADVDLKNDRGLTADAWARAQGNTDIAALIEAARTRRR</sequence>
<comment type="caution">
    <text evidence="4">The sequence shown here is derived from an EMBL/GenBank/DDBJ whole genome shotgun (WGS) entry which is preliminary data.</text>
</comment>
<keyword evidence="1" id="KW-0677">Repeat</keyword>
<dbReference type="PRINTS" id="PR01415">
    <property type="entry name" value="ANKYRIN"/>
</dbReference>
<evidence type="ECO:0000256" key="2">
    <source>
        <dbReference type="ARBA" id="ARBA00023043"/>
    </source>
</evidence>
<keyword evidence="5" id="KW-1185">Reference proteome</keyword>
<dbReference type="AlphaFoldDB" id="A0A4S4AC23"/>
<reference evidence="4 5" key="1">
    <citation type="submission" date="2019-04" db="EMBL/GenBank/DDBJ databases">
        <title>Azoarcus rhizosphaerae sp. nov. isolated from rhizosphere of Ficus religiosa.</title>
        <authorList>
            <person name="Lin S.-Y."/>
            <person name="Hameed A."/>
            <person name="Hsu Y.-H."/>
            <person name="Young C.-C."/>
        </authorList>
    </citation>
    <scope>NUCLEOTIDE SEQUENCE [LARGE SCALE GENOMIC DNA]</scope>
    <source>
        <strain evidence="4 5">CC-YHH848</strain>
    </source>
</reference>
<feature type="repeat" description="ANK" evidence="3">
    <location>
        <begin position="132"/>
        <end position="164"/>
    </location>
</feature>
<dbReference type="Pfam" id="PF12796">
    <property type="entry name" value="Ank_2"/>
    <property type="match status" value="1"/>
</dbReference>
<dbReference type="PROSITE" id="PS50088">
    <property type="entry name" value="ANK_REPEAT"/>
    <property type="match status" value="4"/>
</dbReference>
<dbReference type="PANTHER" id="PTHR24173">
    <property type="entry name" value="ANKYRIN REPEAT CONTAINING"/>
    <property type="match status" value="1"/>
</dbReference>
<protein>
    <submittedName>
        <fullName evidence="4">Ankyrin repeat domain-containing protein</fullName>
    </submittedName>
</protein>
<dbReference type="OrthoDB" id="198309at2"/>
<dbReference type="Proteomes" id="UP000307956">
    <property type="component" value="Unassembled WGS sequence"/>
</dbReference>
<dbReference type="EMBL" id="SSOD01000020">
    <property type="protein sequence ID" value="THF56512.1"/>
    <property type="molecule type" value="Genomic_DNA"/>
</dbReference>
<dbReference type="PROSITE" id="PS50297">
    <property type="entry name" value="ANK_REP_REGION"/>
    <property type="match status" value="3"/>
</dbReference>
<evidence type="ECO:0000313" key="4">
    <source>
        <dbReference type="EMBL" id="THF56512.1"/>
    </source>
</evidence>
<feature type="repeat" description="ANK" evidence="3">
    <location>
        <begin position="165"/>
        <end position="197"/>
    </location>
</feature>
<dbReference type="PANTHER" id="PTHR24173:SF74">
    <property type="entry name" value="ANKYRIN REPEAT DOMAIN-CONTAINING PROTEIN 16"/>
    <property type="match status" value="1"/>
</dbReference>
<feature type="repeat" description="ANK" evidence="3">
    <location>
        <begin position="69"/>
        <end position="101"/>
    </location>
</feature>
<gene>
    <name evidence="4" type="ORF">E6O51_19045</name>
</gene>
<evidence type="ECO:0000256" key="3">
    <source>
        <dbReference type="PROSITE-ProRule" id="PRU00023"/>
    </source>
</evidence>
<keyword evidence="2 3" id="KW-0040">ANK repeat</keyword>
<dbReference type="Gene3D" id="1.25.40.20">
    <property type="entry name" value="Ankyrin repeat-containing domain"/>
    <property type="match status" value="2"/>
</dbReference>
<dbReference type="InterPro" id="IPR002110">
    <property type="entry name" value="Ankyrin_rpt"/>
</dbReference>
<organism evidence="4 5">
    <name type="scientific">Pseudothauera rhizosphaerae</name>
    <dbReference type="NCBI Taxonomy" id="2565932"/>
    <lineage>
        <taxon>Bacteria</taxon>
        <taxon>Pseudomonadati</taxon>
        <taxon>Pseudomonadota</taxon>
        <taxon>Betaproteobacteria</taxon>
        <taxon>Rhodocyclales</taxon>
        <taxon>Zoogloeaceae</taxon>
        <taxon>Pseudothauera</taxon>
    </lineage>
</organism>
<name>A0A4S4AC23_9RHOO</name>
<dbReference type="SUPFAM" id="SSF48403">
    <property type="entry name" value="Ankyrin repeat"/>
    <property type="match status" value="1"/>
</dbReference>
<dbReference type="Pfam" id="PF00023">
    <property type="entry name" value="Ank"/>
    <property type="match status" value="1"/>
</dbReference>
<proteinExistence type="predicted"/>
<feature type="repeat" description="ANK" evidence="3">
    <location>
        <begin position="102"/>
        <end position="130"/>
    </location>
</feature>